<dbReference type="Proteomes" id="UP000233256">
    <property type="component" value="Unassembled WGS sequence"/>
</dbReference>
<organism evidence="2 3">
    <name type="scientific">Candidatus Wallbacteria bacterium HGW-Wallbacteria-1</name>
    <dbReference type="NCBI Taxonomy" id="2013854"/>
    <lineage>
        <taxon>Bacteria</taxon>
        <taxon>Candidatus Walliibacteriota</taxon>
    </lineage>
</organism>
<feature type="compositionally biased region" description="Basic and acidic residues" evidence="1">
    <location>
        <begin position="66"/>
        <end position="78"/>
    </location>
</feature>
<evidence type="ECO:0000313" key="2">
    <source>
        <dbReference type="EMBL" id="PKK87804.1"/>
    </source>
</evidence>
<evidence type="ECO:0000313" key="3">
    <source>
        <dbReference type="Proteomes" id="UP000233256"/>
    </source>
</evidence>
<name>A0A2N1PHK5_9BACT</name>
<accession>A0A2N1PHK5</accession>
<proteinExistence type="predicted"/>
<dbReference type="AlphaFoldDB" id="A0A2N1PHK5"/>
<comment type="caution">
    <text evidence="2">The sequence shown here is derived from an EMBL/GenBank/DDBJ whole genome shotgun (WGS) entry which is preliminary data.</text>
</comment>
<evidence type="ECO:0000256" key="1">
    <source>
        <dbReference type="SAM" id="MobiDB-lite"/>
    </source>
</evidence>
<gene>
    <name evidence="2" type="ORF">CVV64_21465</name>
</gene>
<protein>
    <submittedName>
        <fullName evidence="2">Uncharacterized protein</fullName>
    </submittedName>
</protein>
<reference evidence="2 3" key="1">
    <citation type="journal article" date="2017" name="ISME J.">
        <title>Potential for microbial H2 and metal transformations associated with novel bacteria and archaea in deep terrestrial subsurface sediments.</title>
        <authorList>
            <person name="Hernsdorf A.W."/>
            <person name="Amano Y."/>
            <person name="Miyakawa K."/>
            <person name="Ise K."/>
            <person name="Suzuki Y."/>
            <person name="Anantharaman K."/>
            <person name="Probst A."/>
            <person name="Burstein D."/>
            <person name="Thomas B.C."/>
            <person name="Banfield J.F."/>
        </authorList>
    </citation>
    <scope>NUCLEOTIDE SEQUENCE [LARGE SCALE GENOMIC DNA]</scope>
    <source>
        <strain evidence="2">HGW-Wallbacteria-1</strain>
    </source>
</reference>
<dbReference type="EMBL" id="PGXC01000104">
    <property type="protein sequence ID" value="PKK87804.1"/>
    <property type="molecule type" value="Genomic_DNA"/>
</dbReference>
<sequence length="91" mass="10583">MDHGSARRSEKKRIKFFRIAKYEFGVEHVLVDSVRIYDLILIASFFTAEQTQPDTVMIHIQIDGNNESRENQDQRKSCDQPLQVAHESFTA</sequence>
<feature type="region of interest" description="Disordered" evidence="1">
    <location>
        <begin position="64"/>
        <end position="91"/>
    </location>
</feature>